<feature type="coiled-coil region" evidence="1">
    <location>
        <begin position="163"/>
        <end position="239"/>
    </location>
</feature>
<dbReference type="eggNOG" id="COG4942">
    <property type="taxonomic scope" value="Bacteria"/>
</dbReference>
<dbReference type="EMBL" id="CP001034">
    <property type="protein sequence ID" value="ACB85329.1"/>
    <property type="molecule type" value="Genomic_DNA"/>
</dbReference>
<evidence type="ECO:0000313" key="3">
    <source>
        <dbReference type="Proteomes" id="UP000001683"/>
    </source>
</evidence>
<feature type="coiled-coil region" evidence="1">
    <location>
        <begin position="47"/>
        <end position="123"/>
    </location>
</feature>
<accession>B2A5H4</accession>
<evidence type="ECO:0000313" key="2">
    <source>
        <dbReference type="EMBL" id="ACB85329.1"/>
    </source>
</evidence>
<dbReference type="RefSeq" id="WP_012448196.1">
    <property type="nucleotide sequence ID" value="NC_010718.1"/>
</dbReference>
<reference evidence="2 3" key="2">
    <citation type="journal article" date="2011" name="J. Bacteriol.">
        <title>Complete genome sequence of the anaerobic, halophilic alkalithermophile Natranaerobius thermophilus JW/NM-WN-LF.</title>
        <authorList>
            <person name="Zhao B."/>
            <person name="Mesbah N.M."/>
            <person name="Dalin E."/>
            <person name="Goodwin L."/>
            <person name="Nolan M."/>
            <person name="Pitluck S."/>
            <person name="Chertkov O."/>
            <person name="Brettin T.S."/>
            <person name="Han J."/>
            <person name="Larimer F.W."/>
            <person name="Land M.L."/>
            <person name="Hauser L."/>
            <person name="Kyrpides N."/>
            <person name="Wiegel J."/>
        </authorList>
    </citation>
    <scope>NUCLEOTIDE SEQUENCE [LARGE SCALE GENOMIC DNA]</scope>
    <source>
        <strain evidence="3">ATCC BAA-1301 / DSM 18059 / JW/NM-WN-LF</strain>
    </source>
</reference>
<dbReference type="STRING" id="457570.Nther_1757"/>
<dbReference type="HOGENOM" id="CLU_701757_0_0_9"/>
<gene>
    <name evidence="2" type="ordered locus">Nther_1757</name>
</gene>
<dbReference type="OrthoDB" id="1706424at2"/>
<dbReference type="AlphaFoldDB" id="B2A5H4"/>
<organism evidence="2 3">
    <name type="scientific">Natranaerobius thermophilus (strain ATCC BAA-1301 / DSM 18059 / JW/NM-WN-LF)</name>
    <dbReference type="NCBI Taxonomy" id="457570"/>
    <lineage>
        <taxon>Bacteria</taxon>
        <taxon>Bacillati</taxon>
        <taxon>Bacillota</taxon>
        <taxon>Clostridia</taxon>
        <taxon>Natranaerobiales</taxon>
        <taxon>Natranaerobiaceae</taxon>
        <taxon>Natranaerobius</taxon>
    </lineage>
</organism>
<dbReference type="InParanoid" id="B2A5H4"/>
<evidence type="ECO:0000256" key="1">
    <source>
        <dbReference type="SAM" id="Coils"/>
    </source>
</evidence>
<keyword evidence="1" id="KW-0175">Coiled coil</keyword>
<dbReference type="Gene3D" id="6.10.250.3150">
    <property type="match status" value="1"/>
</dbReference>
<reference evidence="2 3" key="1">
    <citation type="submission" date="2008-04" db="EMBL/GenBank/DDBJ databases">
        <title>Complete sequence of chromosome of Natranaerobius thermophilus JW/NM-WN-LF.</title>
        <authorList>
            <consortium name="US DOE Joint Genome Institute"/>
            <person name="Copeland A."/>
            <person name="Lucas S."/>
            <person name="Lapidus A."/>
            <person name="Glavina del Rio T."/>
            <person name="Dalin E."/>
            <person name="Tice H."/>
            <person name="Bruce D."/>
            <person name="Goodwin L."/>
            <person name="Pitluck S."/>
            <person name="Chertkov O."/>
            <person name="Brettin T."/>
            <person name="Detter J.C."/>
            <person name="Han C."/>
            <person name="Kuske C.R."/>
            <person name="Schmutz J."/>
            <person name="Larimer F."/>
            <person name="Land M."/>
            <person name="Hauser L."/>
            <person name="Kyrpides N."/>
            <person name="Lykidis A."/>
            <person name="Mesbah N.M."/>
            <person name="Wiegel J."/>
        </authorList>
    </citation>
    <scope>NUCLEOTIDE SEQUENCE [LARGE SCALE GENOMIC DNA]</scope>
    <source>
        <strain evidence="3">ATCC BAA-1301 / DSM 18059 / JW/NM-WN-LF</strain>
    </source>
</reference>
<keyword evidence="3" id="KW-1185">Reference proteome</keyword>
<dbReference type="Proteomes" id="UP000001683">
    <property type="component" value="Chromosome"/>
</dbReference>
<sequence length="393" mass="45901">MMNLQKSEYKSIIVTFTLLIIFHLVNFNTTAMTRTTRNINENSETIQKEDISELGDLKNEIKELNEQELKIQEELFQLSREKEKIRIQKSTLKNQINKIEQQISQLNKEISEQQERYQKAQANLGDILTTLQKMGPLSYLEELLDAGSTEVFISRLNIIRGFISDIRTTIDNLISNKEALQEKEKVLSNTLDQQEQTENELKNKSQNLTNKYKQQEQILEEVSEQRQQFEDRMKHINLAWENAVSELDDLEHILSDILSTHTFDEEQIELSGNIFSMQAKIYEDTFISIIEKEQELEKITFSLDNDKVKLTLTESNSNEEKHLYLNPVPKNNSYVELKPTKFEFLGLDIASDQLGQQISNSNIVLDFSEELAGYRIKEINIQEDYMKLQLSFN</sequence>
<proteinExistence type="predicted"/>
<name>B2A5H4_NATTJ</name>
<dbReference type="KEGG" id="nth:Nther_1757"/>
<protein>
    <submittedName>
        <fullName evidence="2">Uncharacterized protein</fullName>
    </submittedName>
</protein>